<keyword evidence="3" id="KW-1185">Reference proteome</keyword>
<evidence type="ECO:0000313" key="3">
    <source>
        <dbReference type="Proteomes" id="UP001175604"/>
    </source>
</evidence>
<organism evidence="2 3">
    <name type="scientific">Bordetella petrii</name>
    <dbReference type="NCBI Taxonomy" id="94624"/>
    <lineage>
        <taxon>Bacteria</taxon>
        <taxon>Pseudomonadati</taxon>
        <taxon>Pseudomonadota</taxon>
        <taxon>Betaproteobacteria</taxon>
        <taxon>Burkholderiales</taxon>
        <taxon>Alcaligenaceae</taxon>
        <taxon>Bordetella</taxon>
    </lineage>
</organism>
<feature type="transmembrane region" description="Helical" evidence="1">
    <location>
        <begin position="21"/>
        <end position="46"/>
    </location>
</feature>
<keyword evidence="1" id="KW-0812">Transmembrane</keyword>
<evidence type="ECO:0000313" key="2">
    <source>
        <dbReference type="EMBL" id="MDM9558909.1"/>
    </source>
</evidence>
<accession>A0ABT7W149</accession>
<name>A0ABT7W149_9BORD</name>
<proteinExistence type="predicted"/>
<dbReference type="Proteomes" id="UP001175604">
    <property type="component" value="Unassembled WGS sequence"/>
</dbReference>
<dbReference type="RefSeq" id="WP_170947154.1">
    <property type="nucleotide sequence ID" value="NZ_JAUDJE010000005.1"/>
</dbReference>
<protein>
    <submittedName>
        <fullName evidence="2">Uncharacterized protein</fullName>
    </submittedName>
</protein>
<dbReference type="EMBL" id="JAUDJE010000005">
    <property type="protein sequence ID" value="MDM9558909.1"/>
    <property type="molecule type" value="Genomic_DNA"/>
</dbReference>
<sequence length="49" mass="4940">MSHNVSAVSARPLRSALRASAAGRLAIALAAAAALWALAGWALGWWGPA</sequence>
<keyword evidence="1" id="KW-0472">Membrane</keyword>
<comment type="caution">
    <text evidence="2">The sequence shown here is derived from an EMBL/GenBank/DDBJ whole genome shotgun (WGS) entry which is preliminary data.</text>
</comment>
<evidence type="ECO:0000256" key="1">
    <source>
        <dbReference type="SAM" id="Phobius"/>
    </source>
</evidence>
<reference evidence="2" key="1">
    <citation type="submission" date="2023-06" db="EMBL/GenBank/DDBJ databases">
        <title>full genome analysis of Phenantherene degrader P3.</title>
        <authorList>
            <person name="Akbar A."/>
            <person name="Rahmeh R."/>
            <person name="Kishk M."/>
        </authorList>
    </citation>
    <scope>NUCLEOTIDE SEQUENCE</scope>
    <source>
        <strain evidence="2">P3</strain>
    </source>
</reference>
<gene>
    <name evidence="2" type="ORF">QUC21_07695</name>
</gene>
<keyword evidence="1" id="KW-1133">Transmembrane helix</keyword>